<dbReference type="InterPro" id="IPR036390">
    <property type="entry name" value="WH_DNA-bd_sf"/>
</dbReference>
<feature type="domain" description="HTH deoR-type" evidence="4">
    <location>
        <begin position="241"/>
        <end position="296"/>
    </location>
</feature>
<organism evidence="5 6">
    <name type="scientific">Pyrodictium delaneyi</name>
    <dbReference type="NCBI Taxonomy" id="1273541"/>
    <lineage>
        <taxon>Archaea</taxon>
        <taxon>Thermoproteota</taxon>
        <taxon>Thermoprotei</taxon>
        <taxon>Desulfurococcales</taxon>
        <taxon>Pyrodictiaceae</taxon>
        <taxon>Pyrodictium</taxon>
    </lineage>
</organism>
<dbReference type="GO" id="GO:0043565">
    <property type="term" value="F:sequence-specific DNA binding"/>
    <property type="evidence" value="ECO:0007669"/>
    <property type="project" value="InterPro"/>
</dbReference>
<evidence type="ECO:0000256" key="1">
    <source>
        <dbReference type="ARBA" id="ARBA00023015"/>
    </source>
</evidence>
<dbReference type="SMART" id="SM00420">
    <property type="entry name" value="HTH_DEOR"/>
    <property type="match status" value="1"/>
</dbReference>
<dbReference type="RefSeq" id="WP_055407583.1">
    <property type="nucleotide sequence ID" value="NZ_CP013011.1"/>
</dbReference>
<evidence type="ECO:0000313" key="5">
    <source>
        <dbReference type="EMBL" id="ALL00335.1"/>
    </source>
</evidence>
<dbReference type="EMBL" id="CP013011">
    <property type="protein sequence ID" value="ALL00335.1"/>
    <property type="molecule type" value="Genomic_DNA"/>
</dbReference>
<dbReference type="CDD" id="cd00090">
    <property type="entry name" value="HTH_ARSR"/>
    <property type="match status" value="1"/>
</dbReference>
<dbReference type="InterPro" id="IPR036388">
    <property type="entry name" value="WH-like_DNA-bd_sf"/>
</dbReference>
<proteinExistence type="predicted"/>
<keyword evidence="2" id="KW-0804">Transcription</keyword>
<evidence type="ECO:0000313" key="6">
    <source>
        <dbReference type="Proteomes" id="UP000058613"/>
    </source>
</evidence>
<dbReference type="Pfam" id="PF13412">
    <property type="entry name" value="HTH_24"/>
    <property type="match status" value="1"/>
</dbReference>
<sequence length="308" mass="32445">MRPCVAVLLALLAILTPVASAAEAPSLLTSSIYKLDELGVATVTIEVSGENLIVVELPLEQGYEPESIVVYGPDGLPLDYDIVNNTLIVYAGNATRLTVEYTALLGRQADGIVEATIHPSGPATIYLPRGAALAGFTGEPTIDYSSGRIVLRYSGPGEYTIDYVPSAPPSTVSQKAGNIETQTVSEKETSGGTNSNAPIIAVLAAAGASTAGAAILFRRKRSEKNSSSAATDVVIVADSTLDERDRAILELLRSRGPMGVSDVARSLGISKSTAWRKLQKLVNMGLVERIAVDGSPLYRVKESNQKED</sequence>
<dbReference type="OrthoDB" id="386782at2157"/>
<protein>
    <submittedName>
        <fullName evidence="5">Putative transcriptional regulator</fullName>
    </submittedName>
</protein>
<dbReference type="InterPro" id="IPR001034">
    <property type="entry name" value="DeoR_HTH"/>
</dbReference>
<dbReference type="InterPro" id="IPR011991">
    <property type="entry name" value="ArsR-like_HTH"/>
</dbReference>
<dbReference type="InterPro" id="IPR000485">
    <property type="entry name" value="AsnC-type_HTH_dom"/>
</dbReference>
<dbReference type="GO" id="GO:0003700">
    <property type="term" value="F:DNA-binding transcription factor activity"/>
    <property type="evidence" value="ECO:0007669"/>
    <property type="project" value="InterPro"/>
</dbReference>
<name>A0A0P0N221_9CREN</name>
<dbReference type="Proteomes" id="UP000058613">
    <property type="component" value="Chromosome"/>
</dbReference>
<evidence type="ECO:0000259" key="3">
    <source>
        <dbReference type="PROSITE" id="PS50987"/>
    </source>
</evidence>
<evidence type="ECO:0000259" key="4">
    <source>
        <dbReference type="PROSITE" id="PS51000"/>
    </source>
</evidence>
<accession>A0A0P0N221</accession>
<dbReference type="GeneID" id="26098609"/>
<gene>
    <name evidence="5" type="ORF">Pyrde_0285</name>
</gene>
<reference evidence="5 6" key="1">
    <citation type="submission" date="2015-10" db="EMBL/GenBank/DDBJ databases">
        <title>Complete genome sequence of hyperthermophilic archaeon Pyrodictium delaneyi Su06.</title>
        <authorList>
            <person name="Jung J.-H."/>
            <person name="Lin J."/>
            <person name="Holden J.F."/>
            <person name="Park C.-S."/>
        </authorList>
    </citation>
    <scope>NUCLEOTIDE SEQUENCE [LARGE SCALE GENOMIC DNA]</scope>
    <source>
        <strain evidence="5 6">Su06</strain>
    </source>
</reference>
<evidence type="ECO:0000256" key="2">
    <source>
        <dbReference type="ARBA" id="ARBA00023163"/>
    </source>
</evidence>
<keyword evidence="1" id="KW-0805">Transcription regulation</keyword>
<feature type="domain" description="HTH arsR-type" evidence="3">
    <location>
        <begin position="225"/>
        <end position="308"/>
    </location>
</feature>
<dbReference type="PROSITE" id="PS50987">
    <property type="entry name" value="HTH_ARSR_2"/>
    <property type="match status" value="1"/>
</dbReference>
<dbReference type="PRINTS" id="PR00033">
    <property type="entry name" value="HTHASNC"/>
</dbReference>
<dbReference type="InterPro" id="IPR001845">
    <property type="entry name" value="HTH_ArsR_DNA-bd_dom"/>
</dbReference>
<dbReference type="AlphaFoldDB" id="A0A0P0N221"/>
<dbReference type="Gene3D" id="1.10.10.10">
    <property type="entry name" value="Winged helix-like DNA-binding domain superfamily/Winged helix DNA-binding domain"/>
    <property type="match status" value="1"/>
</dbReference>
<dbReference type="SUPFAM" id="SSF46785">
    <property type="entry name" value="Winged helix' DNA-binding domain"/>
    <property type="match status" value="1"/>
</dbReference>
<dbReference type="KEGG" id="pdl:Pyrde_0285"/>
<dbReference type="PROSITE" id="PS51000">
    <property type="entry name" value="HTH_DEOR_2"/>
    <property type="match status" value="1"/>
</dbReference>